<keyword evidence="6" id="KW-0133">Cell shape</keyword>
<keyword evidence="8 11" id="KW-1133">Transmembrane helix</keyword>
<organism evidence="12 13">
    <name type="scientific">Candidatus Azambacteria bacterium RBG_16_47_10</name>
    <dbReference type="NCBI Taxonomy" id="1797292"/>
    <lineage>
        <taxon>Bacteria</taxon>
        <taxon>Candidatus Azamiibacteriota</taxon>
    </lineage>
</organism>
<evidence type="ECO:0000256" key="1">
    <source>
        <dbReference type="ARBA" id="ARBA00004141"/>
    </source>
</evidence>
<dbReference type="GO" id="GO:0008360">
    <property type="term" value="P:regulation of cell shape"/>
    <property type="evidence" value="ECO:0007669"/>
    <property type="project" value="UniProtKB-KW"/>
</dbReference>
<evidence type="ECO:0000256" key="11">
    <source>
        <dbReference type="SAM" id="Phobius"/>
    </source>
</evidence>
<evidence type="ECO:0000256" key="3">
    <source>
        <dbReference type="ARBA" id="ARBA00022676"/>
    </source>
</evidence>
<feature type="transmembrane region" description="Helical" evidence="11">
    <location>
        <begin position="264"/>
        <end position="283"/>
    </location>
</feature>
<dbReference type="GO" id="GO:0016757">
    <property type="term" value="F:glycosyltransferase activity"/>
    <property type="evidence" value="ECO:0007669"/>
    <property type="project" value="UniProtKB-KW"/>
</dbReference>
<protein>
    <submittedName>
        <fullName evidence="12">Rod shape-determining protein RodA</fullName>
    </submittedName>
</protein>
<sequence length="356" mass="38892">MDKVLAGAAILLAAFGIVELVAMAYGGRISATQEYKQIIALGIGVIAMTFMSFLDYRVFKNNSYAVVLLYVAAVFFLGILLLVGHQARGLTGAFKIGEFAFAPVEMIKIVVALLLAKYFSVRHVEIYRWFHVIISFIYVAIPAGLVLLQPDLGSALVLLGLWIGILFFARISKKQVALLLVTGLLFTGVSWVYLMKDYQKERIATFVNPYNDPQGVGYNAIQSMIAVGSGGMFGKGLGYGSQVQLGFLPEAHTDFMFASIAEEFGFVGILIIFVLLVTIFWRITRIALDAENNFARLFCAAMIILIAVEFIINMGMNVGIMPVIGIPFPFLSYGGSSVLMLFIGLGIVQSIKVRSA</sequence>
<dbReference type="GO" id="GO:0015648">
    <property type="term" value="F:lipid-linked peptidoglycan transporter activity"/>
    <property type="evidence" value="ECO:0007669"/>
    <property type="project" value="TreeGrafter"/>
</dbReference>
<feature type="transmembrane region" description="Helical" evidence="11">
    <location>
        <begin position="38"/>
        <end position="56"/>
    </location>
</feature>
<dbReference type="Proteomes" id="UP000176639">
    <property type="component" value="Unassembled WGS sequence"/>
</dbReference>
<dbReference type="Pfam" id="PF01098">
    <property type="entry name" value="FTSW_RODA_SPOVE"/>
    <property type="match status" value="1"/>
</dbReference>
<dbReference type="InterPro" id="IPR018365">
    <property type="entry name" value="Cell_cycle_FtsW-rel_CS"/>
</dbReference>
<name>A0A1F5B1E7_9BACT</name>
<keyword evidence="3" id="KW-0328">Glycosyltransferase</keyword>
<evidence type="ECO:0000256" key="6">
    <source>
        <dbReference type="ARBA" id="ARBA00022960"/>
    </source>
</evidence>
<evidence type="ECO:0000313" key="12">
    <source>
        <dbReference type="EMBL" id="OGD24436.1"/>
    </source>
</evidence>
<dbReference type="EMBL" id="MEYI01000002">
    <property type="protein sequence ID" value="OGD24436.1"/>
    <property type="molecule type" value="Genomic_DNA"/>
</dbReference>
<proteinExistence type="predicted"/>
<reference evidence="12 13" key="1">
    <citation type="journal article" date="2016" name="Nat. Commun.">
        <title>Thousands of microbial genomes shed light on interconnected biogeochemical processes in an aquifer system.</title>
        <authorList>
            <person name="Anantharaman K."/>
            <person name="Brown C.T."/>
            <person name="Hug L.A."/>
            <person name="Sharon I."/>
            <person name="Castelle C.J."/>
            <person name="Probst A.J."/>
            <person name="Thomas B.C."/>
            <person name="Singh A."/>
            <person name="Wilkins M.J."/>
            <person name="Karaoz U."/>
            <person name="Brodie E.L."/>
            <person name="Williams K.H."/>
            <person name="Hubbard S.S."/>
            <person name="Banfield J.F."/>
        </authorList>
    </citation>
    <scope>NUCLEOTIDE SEQUENCE [LARGE SCALE GENOMIC DNA]</scope>
</reference>
<dbReference type="GO" id="GO:0005886">
    <property type="term" value="C:plasma membrane"/>
    <property type="evidence" value="ECO:0007669"/>
    <property type="project" value="TreeGrafter"/>
</dbReference>
<feature type="transmembrane region" description="Helical" evidence="11">
    <location>
        <begin position="152"/>
        <end position="169"/>
    </location>
</feature>
<evidence type="ECO:0000256" key="4">
    <source>
        <dbReference type="ARBA" id="ARBA00022679"/>
    </source>
</evidence>
<feature type="transmembrane region" description="Helical" evidence="11">
    <location>
        <begin position="63"/>
        <end position="87"/>
    </location>
</feature>
<dbReference type="PANTHER" id="PTHR30474:SF1">
    <property type="entry name" value="PEPTIDOGLYCAN GLYCOSYLTRANSFERASE MRDB"/>
    <property type="match status" value="1"/>
</dbReference>
<dbReference type="NCBIfam" id="TIGR02210">
    <property type="entry name" value="rodA_shape"/>
    <property type="match status" value="1"/>
</dbReference>
<feature type="transmembrane region" description="Helical" evidence="11">
    <location>
        <begin position="176"/>
        <end position="194"/>
    </location>
</feature>
<keyword evidence="9 11" id="KW-0472">Membrane</keyword>
<feature type="transmembrane region" description="Helical" evidence="11">
    <location>
        <begin position="99"/>
        <end position="119"/>
    </location>
</feature>
<accession>A0A1F5B1E7</accession>
<dbReference type="GO" id="GO:0009252">
    <property type="term" value="P:peptidoglycan biosynthetic process"/>
    <property type="evidence" value="ECO:0007669"/>
    <property type="project" value="UniProtKB-KW"/>
</dbReference>
<dbReference type="InterPro" id="IPR011923">
    <property type="entry name" value="RodA/MrdB"/>
</dbReference>
<feature type="transmembrane region" description="Helical" evidence="11">
    <location>
        <begin position="328"/>
        <end position="348"/>
    </location>
</feature>
<keyword evidence="5 11" id="KW-0812">Transmembrane</keyword>
<evidence type="ECO:0000256" key="7">
    <source>
        <dbReference type="ARBA" id="ARBA00022984"/>
    </source>
</evidence>
<keyword evidence="10" id="KW-0961">Cell wall biogenesis/degradation</keyword>
<dbReference type="InterPro" id="IPR001182">
    <property type="entry name" value="FtsW/RodA"/>
</dbReference>
<evidence type="ECO:0000256" key="10">
    <source>
        <dbReference type="ARBA" id="ARBA00023316"/>
    </source>
</evidence>
<evidence type="ECO:0000256" key="8">
    <source>
        <dbReference type="ARBA" id="ARBA00022989"/>
    </source>
</evidence>
<evidence type="ECO:0000256" key="9">
    <source>
        <dbReference type="ARBA" id="ARBA00023136"/>
    </source>
</evidence>
<comment type="caution">
    <text evidence="12">The sequence shown here is derived from an EMBL/GenBank/DDBJ whole genome shotgun (WGS) entry which is preliminary data.</text>
</comment>
<comment type="subcellular location">
    <subcellularLocation>
        <location evidence="1">Membrane</location>
        <topology evidence="1">Multi-pass membrane protein</topology>
    </subcellularLocation>
</comment>
<keyword evidence="4" id="KW-0808">Transferase</keyword>
<keyword evidence="2" id="KW-1003">Cell membrane</keyword>
<keyword evidence="7" id="KW-0573">Peptidoglycan synthesis</keyword>
<dbReference type="GO" id="GO:0032153">
    <property type="term" value="C:cell division site"/>
    <property type="evidence" value="ECO:0007669"/>
    <property type="project" value="TreeGrafter"/>
</dbReference>
<feature type="transmembrane region" description="Helical" evidence="11">
    <location>
        <begin position="126"/>
        <end position="146"/>
    </location>
</feature>
<dbReference type="AlphaFoldDB" id="A0A1F5B1E7"/>
<evidence type="ECO:0000313" key="13">
    <source>
        <dbReference type="Proteomes" id="UP000176639"/>
    </source>
</evidence>
<evidence type="ECO:0000256" key="2">
    <source>
        <dbReference type="ARBA" id="ARBA00022475"/>
    </source>
</evidence>
<dbReference type="GO" id="GO:0051301">
    <property type="term" value="P:cell division"/>
    <property type="evidence" value="ECO:0007669"/>
    <property type="project" value="InterPro"/>
</dbReference>
<gene>
    <name evidence="12" type="ORF">A2Z10_02600</name>
</gene>
<dbReference type="PANTHER" id="PTHR30474">
    <property type="entry name" value="CELL CYCLE PROTEIN"/>
    <property type="match status" value="1"/>
</dbReference>
<feature type="transmembrane region" description="Helical" evidence="11">
    <location>
        <begin position="295"/>
        <end position="316"/>
    </location>
</feature>
<dbReference type="PROSITE" id="PS00428">
    <property type="entry name" value="FTSW_RODA_SPOVE"/>
    <property type="match status" value="1"/>
</dbReference>
<dbReference type="GO" id="GO:0071555">
    <property type="term" value="P:cell wall organization"/>
    <property type="evidence" value="ECO:0007669"/>
    <property type="project" value="UniProtKB-KW"/>
</dbReference>
<evidence type="ECO:0000256" key="5">
    <source>
        <dbReference type="ARBA" id="ARBA00022692"/>
    </source>
</evidence>